<dbReference type="GeneID" id="38137662"/>
<gene>
    <name evidence="1" type="ORF">BDQ94DRAFT_161043</name>
</gene>
<evidence type="ECO:0000313" key="1">
    <source>
        <dbReference type="EMBL" id="RDH30853.1"/>
    </source>
</evidence>
<dbReference type="AlphaFoldDB" id="A0A3F3PVA1"/>
<dbReference type="EMBL" id="KZ852058">
    <property type="protein sequence ID" value="RDH30853.1"/>
    <property type="molecule type" value="Genomic_DNA"/>
</dbReference>
<proteinExistence type="predicted"/>
<sequence>MLSSSNIFPTTRLIKSWKGLWTANATMINARPTALDVTKEVSAKYNIITPNSKPERPIEQPIDVIKAEKEFKITFLMGYSILIKDGNYYMILAAQFQGHPHKIYCVSCPQKICVHSLSKDNQIHLSKRLESIKELIPEPVWQKLAKRYNIIKKDWLVISGESEA</sequence>
<organism evidence="1 2">
    <name type="scientific">Aspergillus welwitschiae</name>
    <dbReference type="NCBI Taxonomy" id="1341132"/>
    <lineage>
        <taxon>Eukaryota</taxon>
        <taxon>Fungi</taxon>
        <taxon>Dikarya</taxon>
        <taxon>Ascomycota</taxon>
        <taxon>Pezizomycotina</taxon>
        <taxon>Eurotiomycetes</taxon>
        <taxon>Eurotiomycetidae</taxon>
        <taxon>Eurotiales</taxon>
        <taxon>Aspergillaceae</taxon>
        <taxon>Aspergillus</taxon>
        <taxon>Aspergillus subgen. Circumdati</taxon>
    </lineage>
</organism>
<accession>A0A3F3PVA1</accession>
<reference evidence="1 2" key="1">
    <citation type="submission" date="2018-07" db="EMBL/GenBank/DDBJ databases">
        <title>The genomes of Aspergillus section Nigri reveals drivers in fungal speciation.</title>
        <authorList>
            <consortium name="DOE Joint Genome Institute"/>
            <person name="Vesth T.C."/>
            <person name="Nybo J."/>
            <person name="Theobald S."/>
            <person name="Brandl J."/>
            <person name="Frisvad J.C."/>
            <person name="Nielsen K.F."/>
            <person name="Lyhne E.K."/>
            <person name="Kogle M.E."/>
            <person name="Kuo A."/>
            <person name="Riley R."/>
            <person name="Clum A."/>
            <person name="Nolan M."/>
            <person name="Lipzen A."/>
            <person name="Salamov A."/>
            <person name="Henrissat B."/>
            <person name="Wiebenga A."/>
            <person name="De vries R.P."/>
            <person name="Grigoriev I.V."/>
            <person name="Mortensen U.H."/>
            <person name="Andersen M.R."/>
            <person name="Baker S.E."/>
        </authorList>
    </citation>
    <scope>NUCLEOTIDE SEQUENCE [LARGE SCALE GENOMIC DNA]</scope>
    <source>
        <strain evidence="1 2">CBS 139.54b</strain>
    </source>
</reference>
<name>A0A3F3PVA1_9EURO</name>
<protein>
    <submittedName>
        <fullName evidence="1">Uncharacterized protein</fullName>
    </submittedName>
</protein>
<dbReference type="RefSeq" id="XP_026623875.1">
    <property type="nucleotide sequence ID" value="XM_026769306.1"/>
</dbReference>
<dbReference type="Proteomes" id="UP000253729">
    <property type="component" value="Unassembled WGS sequence"/>
</dbReference>
<evidence type="ECO:0000313" key="2">
    <source>
        <dbReference type="Proteomes" id="UP000253729"/>
    </source>
</evidence>
<keyword evidence="2" id="KW-1185">Reference proteome</keyword>